<proteinExistence type="inferred from homology"/>
<protein>
    <submittedName>
        <fullName evidence="3">Glycosyltransferase family 2 protein</fullName>
    </submittedName>
</protein>
<dbReference type="PANTHER" id="PTHR48090:SF7">
    <property type="entry name" value="RFBJ PROTEIN"/>
    <property type="match status" value="1"/>
</dbReference>
<name>A0A6P2BM12_9ACTN</name>
<dbReference type="SUPFAM" id="SSF53448">
    <property type="entry name" value="Nucleotide-diphospho-sugar transferases"/>
    <property type="match status" value="1"/>
</dbReference>
<dbReference type="InterPro" id="IPR001173">
    <property type="entry name" value="Glyco_trans_2-like"/>
</dbReference>
<dbReference type="EMBL" id="RPFW01000010">
    <property type="protein sequence ID" value="TVZ00054.1"/>
    <property type="molecule type" value="Genomic_DNA"/>
</dbReference>
<dbReference type="GO" id="GO:0016740">
    <property type="term" value="F:transferase activity"/>
    <property type="evidence" value="ECO:0007669"/>
    <property type="project" value="UniProtKB-KW"/>
</dbReference>
<dbReference type="Gene3D" id="3.90.550.10">
    <property type="entry name" value="Spore Coat Polysaccharide Biosynthesis Protein SpsA, Chain A"/>
    <property type="match status" value="1"/>
</dbReference>
<dbReference type="AlphaFoldDB" id="A0A6P2BM12"/>
<sequence>MGEVSGQNALAAYRAIGGGVAIVPSVSVVVPAKNESRNLAHVFSTIPEWVDEVVLVDGHSTDDTVAEAQRLLPSVKIVHQQGKGKGDALIAGFEAAKGDIIVMMDADGSTDGAEIPRFVAALTTGADFAKGSRFASGGGSDDITFNRHLGNRILSTMVNILFGTRYTDLCYGYNAFWAKHLAKMDLAEFTGFEIETVMNVRAAKVGLSIQEIPSHEYNRLHGMSNLNVLRDGIRIGKFIVHEWLSGSGQAHWNSGSSATARRQEHQARLEASLVAAKTADVEVP</sequence>
<dbReference type="CDD" id="cd04179">
    <property type="entry name" value="DPM_DPG-synthase_like"/>
    <property type="match status" value="1"/>
</dbReference>
<dbReference type="RefSeq" id="WP_145861592.1">
    <property type="nucleotide sequence ID" value="NZ_RPFW01000010.1"/>
</dbReference>
<evidence type="ECO:0000313" key="3">
    <source>
        <dbReference type="EMBL" id="TVZ00054.1"/>
    </source>
</evidence>
<organism evidence="3 4">
    <name type="scientific">Trebonia kvetii</name>
    <dbReference type="NCBI Taxonomy" id="2480626"/>
    <lineage>
        <taxon>Bacteria</taxon>
        <taxon>Bacillati</taxon>
        <taxon>Actinomycetota</taxon>
        <taxon>Actinomycetes</taxon>
        <taxon>Streptosporangiales</taxon>
        <taxon>Treboniaceae</taxon>
        <taxon>Trebonia</taxon>
    </lineage>
</organism>
<dbReference type="InterPro" id="IPR029044">
    <property type="entry name" value="Nucleotide-diphossugar_trans"/>
</dbReference>
<dbReference type="Proteomes" id="UP000460272">
    <property type="component" value="Unassembled WGS sequence"/>
</dbReference>
<dbReference type="OrthoDB" id="3177103at2"/>
<gene>
    <name evidence="3" type="ORF">EAS64_38950</name>
</gene>
<accession>A0A6P2BM12</accession>
<dbReference type="Pfam" id="PF00535">
    <property type="entry name" value="Glycos_transf_2"/>
    <property type="match status" value="1"/>
</dbReference>
<evidence type="ECO:0000259" key="2">
    <source>
        <dbReference type="Pfam" id="PF00535"/>
    </source>
</evidence>
<reference evidence="3 4" key="1">
    <citation type="submission" date="2018-11" db="EMBL/GenBank/DDBJ databases">
        <title>Trebonia kvetii gen.nov., sp.nov., a novel acidophilic actinobacterium, and proposal of the new actinobacterial family Treboniaceae fam. nov.</title>
        <authorList>
            <person name="Rapoport D."/>
            <person name="Sagova-Mareckova M."/>
            <person name="Sedlacek I."/>
            <person name="Provaznik J."/>
            <person name="Kralova S."/>
            <person name="Pavlinic D."/>
            <person name="Benes V."/>
            <person name="Kopecky J."/>
        </authorList>
    </citation>
    <scope>NUCLEOTIDE SEQUENCE [LARGE SCALE GENOMIC DNA]</scope>
    <source>
        <strain evidence="3 4">15Tr583</strain>
    </source>
</reference>
<comment type="similarity">
    <text evidence="1">Belongs to the glycosyltransferase 2 family.</text>
</comment>
<dbReference type="InterPro" id="IPR050256">
    <property type="entry name" value="Glycosyltransferase_2"/>
</dbReference>
<keyword evidence="3" id="KW-0808">Transferase</keyword>
<dbReference type="PANTHER" id="PTHR48090">
    <property type="entry name" value="UNDECAPRENYL-PHOSPHATE 4-DEOXY-4-FORMAMIDO-L-ARABINOSE TRANSFERASE-RELATED"/>
    <property type="match status" value="1"/>
</dbReference>
<feature type="domain" description="Glycosyltransferase 2-like" evidence="2">
    <location>
        <begin position="27"/>
        <end position="168"/>
    </location>
</feature>
<evidence type="ECO:0000313" key="4">
    <source>
        <dbReference type="Proteomes" id="UP000460272"/>
    </source>
</evidence>
<keyword evidence="4" id="KW-1185">Reference proteome</keyword>
<evidence type="ECO:0000256" key="1">
    <source>
        <dbReference type="ARBA" id="ARBA00006739"/>
    </source>
</evidence>
<comment type="caution">
    <text evidence="3">The sequence shown here is derived from an EMBL/GenBank/DDBJ whole genome shotgun (WGS) entry which is preliminary data.</text>
</comment>